<proteinExistence type="predicted"/>
<gene>
    <name evidence="1" type="ORF">HGD76_18620</name>
</gene>
<sequence>MSVEESHQTLANPIKELEERILNQESKILEIEAFTSKMKLADNGNILTMMQLAETGFQEWNDPEEDIYNDEA</sequence>
<name>A0A6H2C6Q8_DOLFA</name>
<dbReference type="AlphaFoldDB" id="A0A6H2C6Q8"/>
<accession>A0A6H2C6Q8</accession>
<protein>
    <submittedName>
        <fullName evidence="1">Uncharacterized protein</fullName>
    </submittedName>
</protein>
<evidence type="ECO:0000313" key="2">
    <source>
        <dbReference type="Proteomes" id="UP000502433"/>
    </source>
</evidence>
<evidence type="ECO:0000313" key="1">
    <source>
        <dbReference type="EMBL" id="QJB47133.1"/>
    </source>
</evidence>
<dbReference type="Proteomes" id="UP000502433">
    <property type="component" value="Chromosome"/>
</dbReference>
<dbReference type="KEGG" id="dfs:HGD76_18620"/>
<reference evidence="1 2" key="1">
    <citation type="submission" date="2020-04" db="EMBL/GenBank/DDBJ databases">
        <title>Genome-Wide Identification of 5-Methylcytosine Sites in Bacterial Genomes By High-Throughput Sequencing of MspJI Restriction Fragments.</title>
        <authorList>
            <person name="Wu V."/>
        </authorList>
    </citation>
    <scope>NUCLEOTIDE SEQUENCE [LARGE SCALE GENOMIC DNA]</scope>
    <source>
        <strain evidence="1 2">CCAP 1403/13f</strain>
    </source>
</reference>
<dbReference type="EMBL" id="CP051206">
    <property type="protein sequence ID" value="QJB47133.1"/>
    <property type="molecule type" value="Genomic_DNA"/>
</dbReference>
<organism evidence="1 2">
    <name type="scientific">Dolichospermum flos-aquae CCAP 1403/13F</name>
    <dbReference type="NCBI Taxonomy" id="315271"/>
    <lineage>
        <taxon>Bacteria</taxon>
        <taxon>Bacillati</taxon>
        <taxon>Cyanobacteriota</taxon>
        <taxon>Cyanophyceae</taxon>
        <taxon>Nostocales</taxon>
        <taxon>Aphanizomenonaceae</taxon>
        <taxon>Dolichospermum</taxon>
    </lineage>
</organism>
<reference evidence="1 2" key="2">
    <citation type="submission" date="2020-04" db="EMBL/GenBank/DDBJ databases">
        <authorList>
            <person name="Fomenkov A."/>
            <person name="Anton B.P."/>
            <person name="Roberts R.J."/>
        </authorList>
    </citation>
    <scope>NUCLEOTIDE SEQUENCE [LARGE SCALE GENOMIC DNA]</scope>
    <source>
        <strain evidence="1 2">CCAP 1403/13f</strain>
    </source>
</reference>